<comment type="caution">
    <text evidence="1">The sequence shown here is derived from an EMBL/GenBank/DDBJ whole genome shotgun (WGS) entry which is preliminary data.</text>
</comment>
<dbReference type="Pfam" id="PF13790">
    <property type="entry name" value="SR1P"/>
    <property type="match status" value="1"/>
</dbReference>
<evidence type="ECO:0000313" key="2">
    <source>
        <dbReference type="Proteomes" id="UP001526147"/>
    </source>
</evidence>
<sequence>MGTIVCQHCNSTIGHIEGEKVTTLYGKCSHQDCCNQNQNVVKVEIN</sequence>
<accession>A0ABT3DKB8</accession>
<protein>
    <submittedName>
        <fullName evidence="1">GapA-binding peptide SR1P</fullName>
    </submittedName>
</protein>
<reference evidence="1 2" key="1">
    <citation type="submission" date="2022-10" db="EMBL/GenBank/DDBJ databases">
        <title>Draft genome assembly of moderately radiation resistant bacterium Metabacillus halosaccharovorans.</title>
        <authorList>
            <person name="Pal S."/>
            <person name="Gopinathan A."/>
        </authorList>
    </citation>
    <scope>NUCLEOTIDE SEQUENCE [LARGE SCALE GENOMIC DNA]</scope>
    <source>
        <strain evidence="1 2">VITHBRA001</strain>
    </source>
</reference>
<evidence type="ECO:0000313" key="1">
    <source>
        <dbReference type="EMBL" id="MCV9887503.1"/>
    </source>
</evidence>
<gene>
    <name evidence="1" type="ORF">OIH86_17840</name>
</gene>
<dbReference type="InterPro" id="IPR025236">
    <property type="entry name" value="SR1P"/>
</dbReference>
<keyword evidence="2" id="KW-1185">Reference proteome</keyword>
<organism evidence="1 2">
    <name type="scientific">Metabacillus halosaccharovorans</name>
    <dbReference type="NCBI Taxonomy" id="930124"/>
    <lineage>
        <taxon>Bacteria</taxon>
        <taxon>Bacillati</taxon>
        <taxon>Bacillota</taxon>
        <taxon>Bacilli</taxon>
        <taxon>Bacillales</taxon>
        <taxon>Bacillaceae</taxon>
        <taxon>Metabacillus</taxon>
    </lineage>
</organism>
<proteinExistence type="predicted"/>
<dbReference type="Proteomes" id="UP001526147">
    <property type="component" value="Unassembled WGS sequence"/>
</dbReference>
<dbReference type="RefSeq" id="WP_078434475.1">
    <property type="nucleotide sequence ID" value="NZ_JAOYEY010000047.1"/>
</dbReference>
<name>A0ABT3DKB8_9BACI</name>
<dbReference type="EMBL" id="JAOYEY010000047">
    <property type="protein sequence ID" value="MCV9887503.1"/>
    <property type="molecule type" value="Genomic_DNA"/>
</dbReference>